<sequence length="235" mass="26397">MSGIIERNWLSVGIILTFLGEILADSATITVQIPAGRIECFYHVATPNKPFEVEYQVISGGDLDINLAIRDPHGGIIITDQRKSDNLHKLNGDKPGEYQMCFDNSFSTFQPKLVFFEVFEDMQETHQSEFHSLGQAEKGIDLLGMKMEDLFQSLGRVHLSLEKSIKSQTVVKHFEAVDRIIGETNFEKVNFYSTIQTVVMVSVGIVQVVMVRSLFEERSKIGKVLRGGTSSRSYS</sequence>
<feature type="domain" description="GOLD" evidence="10">
    <location>
        <begin position="38"/>
        <end position="120"/>
    </location>
</feature>
<dbReference type="Pfam" id="PF01105">
    <property type="entry name" value="EMP24_GP25L"/>
    <property type="match status" value="1"/>
</dbReference>
<dbReference type="InterPro" id="IPR015720">
    <property type="entry name" value="Emp24-like"/>
</dbReference>
<dbReference type="Proteomes" id="UP000192578">
    <property type="component" value="Unassembled WGS sequence"/>
</dbReference>
<evidence type="ECO:0000256" key="1">
    <source>
        <dbReference type="ARBA" id="ARBA00004479"/>
    </source>
</evidence>
<evidence type="ECO:0000256" key="9">
    <source>
        <dbReference type="SAM" id="SignalP"/>
    </source>
</evidence>
<evidence type="ECO:0000256" key="6">
    <source>
        <dbReference type="ARBA" id="ARBA00023136"/>
    </source>
</evidence>
<evidence type="ECO:0000256" key="8">
    <source>
        <dbReference type="RuleBase" id="RU003827"/>
    </source>
</evidence>
<keyword evidence="5" id="KW-1133">Transmembrane helix</keyword>
<dbReference type="EMBL" id="MTYJ01000114">
    <property type="protein sequence ID" value="OQV13894.1"/>
    <property type="molecule type" value="Genomic_DNA"/>
</dbReference>
<evidence type="ECO:0000313" key="11">
    <source>
        <dbReference type="EMBL" id="OQV13894.1"/>
    </source>
</evidence>
<keyword evidence="6" id="KW-0472">Membrane</keyword>
<comment type="caution">
    <text evidence="11">The sequence shown here is derived from an EMBL/GenBank/DDBJ whole genome shotgun (WGS) entry which is preliminary data.</text>
</comment>
<proteinExistence type="inferred from homology"/>
<dbReference type="PROSITE" id="PS50866">
    <property type="entry name" value="GOLD"/>
    <property type="match status" value="1"/>
</dbReference>
<dbReference type="SUPFAM" id="SSF101576">
    <property type="entry name" value="Supernatant protein factor (SPF), C-terminal domain"/>
    <property type="match status" value="1"/>
</dbReference>
<dbReference type="AlphaFoldDB" id="A0A1W0WFB7"/>
<keyword evidence="3 8" id="KW-0812">Transmembrane</keyword>
<feature type="signal peptide" evidence="9">
    <location>
        <begin position="1"/>
        <end position="24"/>
    </location>
</feature>
<evidence type="ECO:0000256" key="5">
    <source>
        <dbReference type="ARBA" id="ARBA00022989"/>
    </source>
</evidence>
<evidence type="ECO:0000259" key="10">
    <source>
        <dbReference type="PROSITE" id="PS50866"/>
    </source>
</evidence>
<dbReference type="OrthoDB" id="5976732at2759"/>
<dbReference type="GO" id="GO:0016020">
    <property type="term" value="C:membrane"/>
    <property type="evidence" value="ECO:0007669"/>
    <property type="project" value="UniProtKB-SubCell"/>
</dbReference>
<protein>
    <submittedName>
        <fullName evidence="11">Transmembrane emp24 domain-containing protein 1</fullName>
    </submittedName>
</protein>
<reference evidence="12" key="1">
    <citation type="submission" date="2017-01" db="EMBL/GenBank/DDBJ databases">
        <title>Comparative genomics of anhydrobiosis in the tardigrade Hypsibius dujardini.</title>
        <authorList>
            <person name="Yoshida Y."/>
            <person name="Koutsovoulos G."/>
            <person name="Laetsch D."/>
            <person name="Stevens L."/>
            <person name="Kumar S."/>
            <person name="Horikawa D."/>
            <person name="Ishino K."/>
            <person name="Komine S."/>
            <person name="Tomita M."/>
            <person name="Blaxter M."/>
            <person name="Arakawa K."/>
        </authorList>
    </citation>
    <scope>NUCLEOTIDE SEQUENCE [LARGE SCALE GENOMIC DNA]</scope>
    <source>
        <strain evidence="12">Z151</strain>
    </source>
</reference>
<dbReference type="InterPro" id="IPR036598">
    <property type="entry name" value="GOLD_dom_sf"/>
</dbReference>
<name>A0A1W0WFB7_HYPEX</name>
<keyword evidence="12" id="KW-1185">Reference proteome</keyword>
<accession>A0A1W0WFB7</accession>
<evidence type="ECO:0000313" key="12">
    <source>
        <dbReference type="Proteomes" id="UP000192578"/>
    </source>
</evidence>
<dbReference type="PANTHER" id="PTHR22811">
    <property type="entry name" value="TRANSMEMBRANE EMP24 DOMAIN-CONTAINING PROTEIN"/>
    <property type="match status" value="1"/>
</dbReference>
<evidence type="ECO:0000256" key="7">
    <source>
        <dbReference type="ARBA" id="ARBA00037847"/>
    </source>
</evidence>
<comment type="subcellular location">
    <subcellularLocation>
        <location evidence="7">Endomembrane system</location>
        <topology evidence="7">Single-pass membrane protein</topology>
    </subcellularLocation>
    <subcellularLocation>
        <location evidence="1 8">Membrane</location>
        <topology evidence="1 8">Single-pass type I membrane protein</topology>
    </subcellularLocation>
</comment>
<dbReference type="SMART" id="SM01190">
    <property type="entry name" value="EMP24_GP25L"/>
    <property type="match status" value="1"/>
</dbReference>
<evidence type="ECO:0000256" key="4">
    <source>
        <dbReference type="ARBA" id="ARBA00022729"/>
    </source>
</evidence>
<evidence type="ECO:0000256" key="3">
    <source>
        <dbReference type="ARBA" id="ARBA00022692"/>
    </source>
</evidence>
<feature type="chain" id="PRO_5012054267" evidence="9">
    <location>
        <begin position="25"/>
        <end position="235"/>
    </location>
</feature>
<comment type="similarity">
    <text evidence="2 8">Belongs to the EMP24/GP25L family.</text>
</comment>
<dbReference type="InterPro" id="IPR009038">
    <property type="entry name" value="GOLD_dom"/>
</dbReference>
<evidence type="ECO:0000256" key="2">
    <source>
        <dbReference type="ARBA" id="ARBA00007104"/>
    </source>
</evidence>
<dbReference type="GO" id="GO:0012505">
    <property type="term" value="C:endomembrane system"/>
    <property type="evidence" value="ECO:0007669"/>
    <property type="project" value="UniProtKB-SubCell"/>
</dbReference>
<organism evidence="11 12">
    <name type="scientific">Hypsibius exemplaris</name>
    <name type="common">Freshwater tardigrade</name>
    <dbReference type="NCBI Taxonomy" id="2072580"/>
    <lineage>
        <taxon>Eukaryota</taxon>
        <taxon>Metazoa</taxon>
        <taxon>Ecdysozoa</taxon>
        <taxon>Tardigrada</taxon>
        <taxon>Eutardigrada</taxon>
        <taxon>Parachela</taxon>
        <taxon>Hypsibioidea</taxon>
        <taxon>Hypsibiidae</taxon>
        <taxon>Hypsibius</taxon>
    </lineage>
</organism>
<keyword evidence="4 9" id="KW-0732">Signal</keyword>
<gene>
    <name evidence="11" type="ORF">BV898_11891</name>
</gene>